<dbReference type="GO" id="GO:0032259">
    <property type="term" value="P:methylation"/>
    <property type="evidence" value="ECO:0007669"/>
    <property type="project" value="UniProtKB-KW"/>
</dbReference>
<evidence type="ECO:0000259" key="1">
    <source>
        <dbReference type="Pfam" id="PF00891"/>
    </source>
</evidence>
<dbReference type="OrthoDB" id="2410195at2759"/>
<keyword evidence="2" id="KW-0808">Transferase</keyword>
<reference evidence="2" key="1">
    <citation type="submission" date="2019-10" db="EMBL/GenBank/DDBJ databases">
        <authorList>
            <consortium name="DOE Joint Genome Institute"/>
            <person name="Kuo A."/>
            <person name="Miyauchi S."/>
            <person name="Kiss E."/>
            <person name="Drula E."/>
            <person name="Kohler A."/>
            <person name="Sanchez-Garcia M."/>
            <person name="Andreopoulos B."/>
            <person name="Barry K.W."/>
            <person name="Bonito G."/>
            <person name="Buee M."/>
            <person name="Carver A."/>
            <person name="Chen C."/>
            <person name="Cichocki N."/>
            <person name="Clum A."/>
            <person name="Culley D."/>
            <person name="Crous P.W."/>
            <person name="Fauchery L."/>
            <person name="Girlanda M."/>
            <person name="Hayes R."/>
            <person name="Keri Z."/>
            <person name="LaButti K."/>
            <person name="Lipzen A."/>
            <person name="Lombard V."/>
            <person name="Magnuson J."/>
            <person name="Maillard F."/>
            <person name="Morin E."/>
            <person name="Murat C."/>
            <person name="Nolan M."/>
            <person name="Ohm R."/>
            <person name="Pangilinan J."/>
            <person name="Pereira M."/>
            <person name="Perotto S."/>
            <person name="Peter M."/>
            <person name="Riley R."/>
            <person name="Sitrit Y."/>
            <person name="Stielow B."/>
            <person name="Szollosi G."/>
            <person name="Zifcakova L."/>
            <person name="Stursova M."/>
            <person name="Spatafora J.W."/>
            <person name="Tedersoo L."/>
            <person name="Vaario L.-M."/>
            <person name="Yamada A."/>
            <person name="Yan M."/>
            <person name="Wang P."/>
            <person name="Xu J."/>
            <person name="Bruns T."/>
            <person name="Baldrian P."/>
            <person name="Vilgalys R."/>
            <person name="Henrissat B."/>
            <person name="Grigoriev I.V."/>
            <person name="Hibbett D."/>
            <person name="Nagy L.G."/>
            <person name="Martin F.M."/>
        </authorList>
    </citation>
    <scope>NUCLEOTIDE SEQUENCE</scope>
    <source>
        <strain evidence="2">Prilba</strain>
    </source>
</reference>
<reference evidence="2" key="2">
    <citation type="journal article" date="2020" name="Nat. Commun.">
        <title>Large-scale genome sequencing of mycorrhizal fungi provides insights into the early evolution of symbiotic traits.</title>
        <authorList>
            <person name="Miyauchi S."/>
            <person name="Kiss E."/>
            <person name="Kuo A."/>
            <person name="Drula E."/>
            <person name="Kohler A."/>
            <person name="Sanchez-Garcia M."/>
            <person name="Morin E."/>
            <person name="Andreopoulos B."/>
            <person name="Barry K.W."/>
            <person name="Bonito G."/>
            <person name="Buee M."/>
            <person name="Carver A."/>
            <person name="Chen C."/>
            <person name="Cichocki N."/>
            <person name="Clum A."/>
            <person name="Culley D."/>
            <person name="Crous P.W."/>
            <person name="Fauchery L."/>
            <person name="Girlanda M."/>
            <person name="Hayes R.D."/>
            <person name="Keri Z."/>
            <person name="LaButti K."/>
            <person name="Lipzen A."/>
            <person name="Lombard V."/>
            <person name="Magnuson J."/>
            <person name="Maillard F."/>
            <person name="Murat C."/>
            <person name="Nolan M."/>
            <person name="Ohm R.A."/>
            <person name="Pangilinan J."/>
            <person name="Pereira M.F."/>
            <person name="Perotto S."/>
            <person name="Peter M."/>
            <person name="Pfister S."/>
            <person name="Riley R."/>
            <person name="Sitrit Y."/>
            <person name="Stielow J.B."/>
            <person name="Szollosi G."/>
            <person name="Zifcakova L."/>
            <person name="Stursova M."/>
            <person name="Spatafora J.W."/>
            <person name="Tedersoo L."/>
            <person name="Vaario L.M."/>
            <person name="Yamada A."/>
            <person name="Yan M."/>
            <person name="Wang P."/>
            <person name="Xu J."/>
            <person name="Bruns T."/>
            <person name="Baldrian P."/>
            <person name="Vilgalys R."/>
            <person name="Dunand C."/>
            <person name="Henrissat B."/>
            <person name="Grigoriev I.V."/>
            <person name="Hibbett D."/>
            <person name="Nagy L.G."/>
            <person name="Martin F.M."/>
        </authorList>
    </citation>
    <scope>NUCLEOTIDE SEQUENCE</scope>
    <source>
        <strain evidence="2">Prilba</strain>
    </source>
</reference>
<dbReference type="Pfam" id="PF00891">
    <property type="entry name" value="Methyltransf_2"/>
    <property type="match status" value="1"/>
</dbReference>
<organism evidence="2 3">
    <name type="scientific">Russula ochroleuca</name>
    <dbReference type="NCBI Taxonomy" id="152965"/>
    <lineage>
        <taxon>Eukaryota</taxon>
        <taxon>Fungi</taxon>
        <taxon>Dikarya</taxon>
        <taxon>Basidiomycota</taxon>
        <taxon>Agaricomycotina</taxon>
        <taxon>Agaricomycetes</taxon>
        <taxon>Russulales</taxon>
        <taxon>Russulaceae</taxon>
        <taxon>Russula</taxon>
    </lineage>
</organism>
<dbReference type="InterPro" id="IPR029063">
    <property type="entry name" value="SAM-dependent_MTases_sf"/>
</dbReference>
<proteinExistence type="predicted"/>
<dbReference type="SUPFAM" id="SSF53335">
    <property type="entry name" value="S-adenosyl-L-methionine-dependent methyltransferases"/>
    <property type="match status" value="1"/>
</dbReference>
<evidence type="ECO:0000313" key="3">
    <source>
        <dbReference type="Proteomes" id="UP000759537"/>
    </source>
</evidence>
<protein>
    <submittedName>
        <fullName evidence="2">S-adenosyl-L-methionine-dependent methyltransferase</fullName>
    </submittedName>
</protein>
<feature type="domain" description="O-methyltransferase C-terminal" evidence="1">
    <location>
        <begin position="253"/>
        <end position="414"/>
    </location>
</feature>
<dbReference type="EMBL" id="WHVB01000038">
    <property type="protein sequence ID" value="KAF8467031.1"/>
    <property type="molecule type" value="Genomic_DNA"/>
</dbReference>
<dbReference type="AlphaFoldDB" id="A0A9P5JVK9"/>
<keyword evidence="2" id="KW-0489">Methyltransferase</keyword>
<dbReference type="GO" id="GO:0008171">
    <property type="term" value="F:O-methyltransferase activity"/>
    <property type="evidence" value="ECO:0007669"/>
    <property type="project" value="InterPro"/>
</dbReference>
<accession>A0A9P5JVK9</accession>
<dbReference type="PANTHER" id="PTHR43712:SF2">
    <property type="entry name" value="O-METHYLTRANSFERASE CICE"/>
    <property type="match status" value="1"/>
</dbReference>
<evidence type="ECO:0000313" key="2">
    <source>
        <dbReference type="EMBL" id="KAF8467031.1"/>
    </source>
</evidence>
<keyword evidence="3" id="KW-1185">Reference proteome</keyword>
<dbReference type="Gene3D" id="3.40.50.150">
    <property type="entry name" value="Vaccinia Virus protein VP39"/>
    <property type="match status" value="1"/>
</dbReference>
<name>A0A9P5JVK9_9AGAM</name>
<dbReference type="Proteomes" id="UP000759537">
    <property type="component" value="Unassembled WGS sequence"/>
</dbReference>
<comment type="caution">
    <text evidence="2">The sequence shown here is derived from an EMBL/GenBank/DDBJ whole genome shotgun (WGS) entry which is preliminary data.</text>
</comment>
<dbReference type="InterPro" id="IPR001077">
    <property type="entry name" value="COMT_C"/>
</dbReference>
<gene>
    <name evidence="2" type="ORF">DFH94DRAFT_848355</name>
</gene>
<sequence length="456" mass="49239">MSLPVSNPPYLSSQSTTSTIQNAAGKVAQDAITELKALANIVQSSIEQIEEVVTANSFIFPSPDSTFSPESEAPRMHPAIQSAGLRIRSAAEQLTLVRPAPITLLDITMQFHVPTALRTAISTHVAEILRDLALRGKRCWKSLSPPKFSCSPPPRYESYLQGGVAGRKSVEELLASPESNHIGTLGITSLIGHVLDEGFKSSSYLTETLLDPELEHAYESNKTAFNKARNLPDNKLRFARFGAAMNGLENASPTNSILEGYDWEGVPEGSLVVDIGGGVGAQSLTLAKRHPQLRFVVQDRESVVGDAIDQPARHDDNNSEGVTAFLVSRVLHDWADEAKTQLLIVEQVMSFACDEPATHETLGAELPVPPQPLLRNMGRAASVVYAIDLLMMGLFNGQERTITHLRDLLNQAGWKLTADQSISAVSGYSNHMIEADGDCSGASVVLQGRLSAPNVE</sequence>
<feature type="non-terminal residue" evidence="2">
    <location>
        <position position="456"/>
    </location>
</feature>
<dbReference type="PANTHER" id="PTHR43712">
    <property type="entry name" value="PUTATIVE (AFU_ORTHOLOGUE AFUA_4G14580)-RELATED"/>
    <property type="match status" value="1"/>
</dbReference>